<dbReference type="OrthoDB" id="3067923at2759"/>
<feature type="signal peptide" evidence="2">
    <location>
        <begin position="1"/>
        <end position="28"/>
    </location>
</feature>
<organism evidence="4 5">
    <name type="scientific">Moniliophthora roreri (strain MCA 2997)</name>
    <name type="common">Cocoa frosty pod rot fungus</name>
    <name type="synonym">Crinipellis roreri</name>
    <dbReference type="NCBI Taxonomy" id="1381753"/>
    <lineage>
        <taxon>Eukaryota</taxon>
        <taxon>Fungi</taxon>
        <taxon>Dikarya</taxon>
        <taxon>Basidiomycota</taxon>
        <taxon>Agaricomycotina</taxon>
        <taxon>Agaricomycetes</taxon>
        <taxon>Agaricomycetidae</taxon>
        <taxon>Agaricales</taxon>
        <taxon>Marasmiineae</taxon>
        <taxon>Marasmiaceae</taxon>
        <taxon>Moniliophthora</taxon>
    </lineage>
</organism>
<dbReference type="STRING" id="1381753.V2YJQ8"/>
<proteinExistence type="predicted"/>
<protein>
    <recommendedName>
        <fullName evidence="3">Protein CPL1-like domain-containing protein</fullName>
    </recommendedName>
</protein>
<evidence type="ECO:0000256" key="1">
    <source>
        <dbReference type="SAM" id="MobiDB-lite"/>
    </source>
</evidence>
<comment type="caution">
    <text evidence="4">The sequence shown here is derived from an EMBL/GenBank/DDBJ whole genome shotgun (WGS) entry which is preliminary data.</text>
</comment>
<dbReference type="PANTHER" id="PTHR35192:SF2">
    <property type="entry name" value="APPLE DOMAIN-CONTAINING PROTEIN"/>
    <property type="match status" value="1"/>
</dbReference>
<dbReference type="InterPro" id="IPR048661">
    <property type="entry name" value="CPL1-like"/>
</dbReference>
<evidence type="ECO:0000256" key="2">
    <source>
        <dbReference type="SAM" id="SignalP"/>
    </source>
</evidence>
<keyword evidence="2" id="KW-0732">Signal</keyword>
<evidence type="ECO:0000313" key="5">
    <source>
        <dbReference type="Proteomes" id="UP000017559"/>
    </source>
</evidence>
<name>V2YJQ8_MONRO</name>
<reference evidence="4 5" key="1">
    <citation type="journal article" date="2014" name="BMC Genomics">
        <title>Genome and secretome analysis of the hemibiotrophic fungal pathogen, Moniliophthora roreri, which causes frosty pod rot disease of cacao: mechanisms of the biotrophic and necrotrophic phases.</title>
        <authorList>
            <person name="Meinhardt L.W."/>
            <person name="Costa G.G.L."/>
            <person name="Thomazella D.P.T."/>
            <person name="Teixeira P.J.P.L."/>
            <person name="Carazzolle M.F."/>
            <person name="Schuster S.C."/>
            <person name="Carlson J.E."/>
            <person name="Guiltinan M.J."/>
            <person name="Mieczkowski P."/>
            <person name="Farmer A."/>
            <person name="Ramaraj T."/>
            <person name="Crozier J."/>
            <person name="Davis R.E."/>
            <person name="Shao J."/>
            <person name="Melnick R.L."/>
            <person name="Pereira G.A.G."/>
            <person name="Bailey B.A."/>
        </authorList>
    </citation>
    <scope>NUCLEOTIDE SEQUENCE [LARGE SCALE GENOMIC DNA]</scope>
    <source>
        <strain evidence="4 5">MCA 2997</strain>
    </source>
</reference>
<feature type="domain" description="Protein CPL1-like" evidence="3">
    <location>
        <begin position="224"/>
        <end position="294"/>
    </location>
</feature>
<dbReference type="KEGG" id="mrr:Moror_10431"/>
<dbReference type="AlphaFoldDB" id="V2YJQ8"/>
<dbReference type="HOGENOM" id="CLU_273202_0_0_1"/>
<feature type="region of interest" description="Disordered" evidence="1">
    <location>
        <begin position="840"/>
        <end position="898"/>
    </location>
</feature>
<feature type="region of interest" description="Disordered" evidence="1">
    <location>
        <begin position="773"/>
        <end position="794"/>
    </location>
</feature>
<dbReference type="PANTHER" id="PTHR35192">
    <property type="entry name" value="PROTEIN, PUTATIVE-RELATED"/>
    <property type="match status" value="1"/>
</dbReference>
<feature type="chain" id="PRO_5004713055" description="Protein CPL1-like domain-containing protein" evidence="2">
    <location>
        <begin position="29"/>
        <end position="1205"/>
    </location>
</feature>
<sequence>MRPSESLISTFFFLLLSSLSFLVPSADALRHRHVSKPEHAIVVARQYHPRTLVSRDLIDSCISLDADLNVLPPSVKALLVGQAEVCLCLKDLDIFLDAKVKGLGVLGNLINVPGLRVLLNDLLHTKGSQCTVPSHAHLACTNANPCHFECDDGFTRVGNQCVCSPPKELCNGQCLASPNVCGPSPIPRYPKSRRGEITTLKAAQELCQGRQVCGVPSSNSKYTFECIDVTTTTDSCGGCVHPHPWARTSATAGKDCSALSSDSVLQFSCRNSRCVVGTCRPGFKPSLTDDDDCVTVGHVVRAVDNSGPTDIDLNTLSLNVVTTSGLGNGLNSAVNDAGVALTPALIRSVDPKGTAPAHASCSPSPPALPATSPNTIGGLVELVANLLDLGKDLDGLVGLLDSDCNCHNAPASPSFDDPASLVKAVIDLTIKLTVKLGLLQSDPSNVSSLESLAHQLLDASKQCLDSTVLELGLKGLIQQTVDLTNHLLGGLRLLPRGVDACGCKAELVKSLVNGVSLRKRAYSLRRGEPCIYGEAPLHGLSLVVDAKVNLRRRGDAAPVEVDLNPLGIDSVIRVDAGSLNPTINQLGEPVAPTIIHPVDQAKSSCPVSASPPATPPTTLDDLVGLVNHLLDQLLGVIHLGDLLGDQCGCRDAPSSPTDVLVKVVVDLVLKLDGSPAGLQADPTDVAGLDSRLNEILTAANKCLGADDLDPLLNSLIQQVVDLVNKLIAGLKLVPPGAGQCGCKSDLVSSLVGSLLTRRADPCIVGGTSSGVGYPNGPASGDSGASANSPGSGVADPSNAVDVDLNCLGLNGDVIVNLGSELNSVLNGLLNPLSGPLVHSEGISPCKPKSSTGVPPDSASSIPTSPLTTASTSISSPTSTSSPSTSSGGSKTGTDSGADGSVVVDLKCLGLGGSEGENEIVTDLKSLNTVLNSLLDPLKPVLTPLVHPGRVEPCIKPAAPGSGPSSTPTMPTSSSIPGNVSNGQCEACKGSSPAAAADPSKPVLVDLNPIIDLKATVDAGPQLNTLLNNLLDPLLSPIVQPDDSRSGPTSSPSGSLVSPALVANLHTVLSLSSTMADTAKELYSSCGCGSDPTSPVLAVVALTAKLEDHLQVMKTDPTVTSVSVVLELVHGLLAASKACSEAPSLTPNIVASVSAMIGNCNHLTASLGSLLEALKACGCSKDLAASLSTSASGSVARSKMLRKRHN</sequence>
<dbReference type="Pfam" id="PF21671">
    <property type="entry name" value="CPL1-like"/>
    <property type="match status" value="1"/>
</dbReference>
<dbReference type="Proteomes" id="UP000017559">
    <property type="component" value="Unassembled WGS sequence"/>
</dbReference>
<evidence type="ECO:0000313" key="4">
    <source>
        <dbReference type="EMBL" id="ESK91929.1"/>
    </source>
</evidence>
<feature type="region of interest" description="Disordered" evidence="1">
    <location>
        <begin position="957"/>
        <end position="998"/>
    </location>
</feature>
<accession>V2YJQ8</accession>
<gene>
    <name evidence="4" type="ORF">Moror_10431</name>
</gene>
<dbReference type="InterPro" id="IPR038955">
    <property type="entry name" value="PriA/CPL1_fungi"/>
</dbReference>
<keyword evidence="5" id="KW-1185">Reference proteome</keyword>
<feature type="compositionally biased region" description="Low complexity" evidence="1">
    <location>
        <begin position="957"/>
        <end position="977"/>
    </location>
</feature>
<evidence type="ECO:0000259" key="3">
    <source>
        <dbReference type="Pfam" id="PF21671"/>
    </source>
</evidence>
<dbReference type="EMBL" id="AWSO01000309">
    <property type="protein sequence ID" value="ESK91929.1"/>
    <property type="molecule type" value="Genomic_DNA"/>
</dbReference>
<feature type="compositionally biased region" description="Low complexity" evidence="1">
    <location>
        <begin position="857"/>
        <end position="898"/>
    </location>
</feature>